<feature type="coiled-coil region" evidence="3">
    <location>
        <begin position="376"/>
        <end position="556"/>
    </location>
</feature>
<organism evidence="5 6">
    <name type="scientific">Dillenia turbinata</name>
    <dbReference type="NCBI Taxonomy" id="194707"/>
    <lineage>
        <taxon>Eukaryota</taxon>
        <taxon>Viridiplantae</taxon>
        <taxon>Streptophyta</taxon>
        <taxon>Embryophyta</taxon>
        <taxon>Tracheophyta</taxon>
        <taxon>Spermatophyta</taxon>
        <taxon>Magnoliopsida</taxon>
        <taxon>eudicotyledons</taxon>
        <taxon>Gunneridae</taxon>
        <taxon>Pentapetalae</taxon>
        <taxon>Dilleniales</taxon>
        <taxon>Dilleniaceae</taxon>
        <taxon>Dillenia</taxon>
    </lineage>
</organism>
<feature type="coiled-coil region" evidence="3">
    <location>
        <begin position="73"/>
        <end position="114"/>
    </location>
</feature>
<feature type="coiled-coil region" evidence="3">
    <location>
        <begin position="232"/>
        <end position="348"/>
    </location>
</feature>
<feature type="compositionally biased region" description="Basic residues" evidence="4">
    <location>
        <begin position="1"/>
        <end position="10"/>
    </location>
</feature>
<dbReference type="AlphaFoldDB" id="A0AAN8VT20"/>
<name>A0AAN8VT20_9MAGN</name>
<dbReference type="PANTHER" id="PTHR32054:SF3">
    <property type="entry name" value="HEAVY CHAIN, PUTATIVE, EXPRESSED-RELATED"/>
    <property type="match status" value="1"/>
</dbReference>
<keyword evidence="6" id="KW-1185">Reference proteome</keyword>
<dbReference type="InterPro" id="IPR008545">
    <property type="entry name" value="Web"/>
</dbReference>
<feature type="non-terminal residue" evidence="5">
    <location>
        <position position="563"/>
    </location>
</feature>
<dbReference type="Pfam" id="PF05701">
    <property type="entry name" value="WEMBL"/>
    <property type="match status" value="1"/>
</dbReference>
<dbReference type="Proteomes" id="UP001370490">
    <property type="component" value="Unassembled WGS sequence"/>
</dbReference>
<accession>A0AAN8VT20</accession>
<reference evidence="5 6" key="1">
    <citation type="submission" date="2023-12" db="EMBL/GenBank/DDBJ databases">
        <title>A high-quality genome assembly for Dillenia turbinata (Dilleniales).</title>
        <authorList>
            <person name="Chanderbali A."/>
        </authorList>
    </citation>
    <scope>NUCLEOTIDE SEQUENCE [LARGE SCALE GENOMIC DNA]</scope>
    <source>
        <strain evidence="5">LSX21</strain>
        <tissue evidence="5">Leaf</tissue>
    </source>
</reference>
<proteinExistence type="inferred from homology"/>
<dbReference type="PANTHER" id="PTHR32054">
    <property type="entry name" value="HEAVY CHAIN, PUTATIVE, EXPRESSED-RELATED-RELATED"/>
    <property type="match status" value="1"/>
</dbReference>
<sequence>MVRIIMHSRHGSIGSGSGSGSPKTEVGEIDTRAPFQSVRAALSLFGPNATSKENSVKKSKPAAEHALDKEAQLHLTEAELYKMKERLKNAESTKARALADLDIAKRTLDELNKKLEVILISKKSALEAAKNQVQRPSGGNRVWKLDLENSRGLYKATIAEIDAAKQELIKIQQDFNATLEAKLAALQQAEDTATINRQRVCEISKELSAIKESLGQVKLAKQQAGDEHNKILAERDDHLKSHKAAKEEAENNWVSLKKELDPELAKTLKANLAETSAEIACLEEEMKNNHASDLATMERVTSQLDEARKALQEAAEQQSLLNGVMESLQKEVENAKRAHQEMGETEETMESIAGTLNNRVHNCEVQLAAALAHETKDQMSSTLEEVSSECEDATKEAEGMKKNVEKLKQEAIDTNNAAKETEARLQVALKELEEAKLAEVKALDQLKELKAEGEAACAAFSESSGKIRISREEFESLEHKVEEANNLADMKVSAAKAKVEAVHASENDALKKLEACLEELNDLKTATDDALKKAEMAEAAKKVVEAELRKWQQEEEQKSGLSQ</sequence>
<feature type="region of interest" description="Disordered" evidence="4">
    <location>
        <begin position="1"/>
        <end position="27"/>
    </location>
</feature>
<dbReference type="GO" id="GO:0005829">
    <property type="term" value="C:cytosol"/>
    <property type="evidence" value="ECO:0007669"/>
    <property type="project" value="TreeGrafter"/>
</dbReference>
<comment type="similarity">
    <text evidence="1">Belongs to the WEB family.</text>
</comment>
<evidence type="ECO:0000256" key="4">
    <source>
        <dbReference type="SAM" id="MobiDB-lite"/>
    </source>
</evidence>
<gene>
    <name evidence="5" type="ORF">RJ641_002501</name>
</gene>
<evidence type="ECO:0000256" key="2">
    <source>
        <dbReference type="ARBA" id="ARBA00023054"/>
    </source>
</evidence>
<keyword evidence="2 3" id="KW-0175">Coiled coil</keyword>
<protein>
    <submittedName>
        <fullName evidence="5">WEB family</fullName>
    </submittedName>
</protein>
<evidence type="ECO:0000313" key="5">
    <source>
        <dbReference type="EMBL" id="KAK6932877.1"/>
    </source>
</evidence>
<evidence type="ECO:0000256" key="1">
    <source>
        <dbReference type="ARBA" id="ARBA00005485"/>
    </source>
</evidence>
<dbReference type="EMBL" id="JBAMMX010000010">
    <property type="protein sequence ID" value="KAK6932877.1"/>
    <property type="molecule type" value="Genomic_DNA"/>
</dbReference>
<evidence type="ECO:0000256" key="3">
    <source>
        <dbReference type="SAM" id="Coils"/>
    </source>
</evidence>
<dbReference type="GO" id="GO:0009904">
    <property type="term" value="P:chloroplast accumulation movement"/>
    <property type="evidence" value="ECO:0007669"/>
    <property type="project" value="TreeGrafter"/>
</dbReference>
<comment type="caution">
    <text evidence="5">The sequence shown here is derived from an EMBL/GenBank/DDBJ whole genome shotgun (WGS) entry which is preliminary data.</text>
</comment>
<evidence type="ECO:0000313" key="6">
    <source>
        <dbReference type="Proteomes" id="UP001370490"/>
    </source>
</evidence>
<dbReference type="GO" id="GO:0009903">
    <property type="term" value="P:chloroplast avoidance movement"/>
    <property type="evidence" value="ECO:0007669"/>
    <property type="project" value="TreeGrafter"/>
</dbReference>
<feature type="coiled-coil region" evidence="3">
    <location>
        <begin position="154"/>
        <end position="196"/>
    </location>
</feature>